<proteinExistence type="predicted"/>
<evidence type="ECO:0000313" key="2">
    <source>
        <dbReference type="Proteomes" id="UP000272706"/>
    </source>
</evidence>
<gene>
    <name evidence="1" type="ORF">D3227_13240</name>
</gene>
<name>A0A3A5KW94_9HYPH</name>
<accession>A0A3A5KW94</accession>
<protein>
    <submittedName>
        <fullName evidence="1">Uncharacterized protein</fullName>
    </submittedName>
</protein>
<dbReference type="Proteomes" id="UP000272706">
    <property type="component" value="Unassembled WGS sequence"/>
</dbReference>
<reference evidence="1 2" key="1">
    <citation type="submission" date="2018-09" db="EMBL/GenBank/DDBJ databases">
        <title>Mesorhizobium carmichaelinearum sp. nov. isolated from Carmichaelinea spp. root nodules in New Zealand.</title>
        <authorList>
            <person name="De Meyer S.E."/>
        </authorList>
    </citation>
    <scope>NUCLEOTIDE SEQUENCE [LARGE SCALE GENOMIC DNA]</scope>
    <source>
        <strain evidence="1 2">ICMP19557</strain>
    </source>
</reference>
<organism evidence="1 2">
    <name type="scientific">Mesorhizobium waimense</name>
    <dbReference type="NCBI Taxonomy" id="1300307"/>
    <lineage>
        <taxon>Bacteria</taxon>
        <taxon>Pseudomonadati</taxon>
        <taxon>Pseudomonadota</taxon>
        <taxon>Alphaproteobacteria</taxon>
        <taxon>Hyphomicrobiales</taxon>
        <taxon>Phyllobacteriaceae</taxon>
        <taxon>Mesorhizobium</taxon>
    </lineage>
</organism>
<sequence length="104" mass="11238">MRAISVALLGIGIIVLIGASANEQTCSRAAKVAEKLMVARQSGVSLEDAMDALVSSYPASAQKHVRKLVMDAYSIPRFSSTEFQQRAVAEFRDDSHLACLKVLQ</sequence>
<dbReference type="EMBL" id="QZWZ01000008">
    <property type="protein sequence ID" value="RJT39765.1"/>
    <property type="molecule type" value="Genomic_DNA"/>
</dbReference>
<dbReference type="AlphaFoldDB" id="A0A3A5KW94"/>
<evidence type="ECO:0000313" key="1">
    <source>
        <dbReference type="EMBL" id="RJT39765.1"/>
    </source>
</evidence>
<comment type="caution">
    <text evidence="1">The sequence shown here is derived from an EMBL/GenBank/DDBJ whole genome shotgun (WGS) entry which is preliminary data.</text>
</comment>
<dbReference type="RefSeq" id="WP_147377598.1">
    <property type="nucleotide sequence ID" value="NZ_QZWZ01000008.1"/>
</dbReference>
<dbReference type="OrthoDB" id="8403438at2"/>
<keyword evidence="2" id="KW-1185">Reference proteome</keyword>